<evidence type="ECO:0000313" key="8">
    <source>
        <dbReference type="Proteomes" id="UP000184245"/>
    </source>
</evidence>
<dbReference type="Pfam" id="PF04265">
    <property type="entry name" value="TPK_B1_binding"/>
    <property type="match status" value="1"/>
</dbReference>
<dbReference type="GO" id="GO:0004788">
    <property type="term" value="F:thiamine diphosphokinase activity"/>
    <property type="evidence" value="ECO:0007669"/>
    <property type="project" value="UniProtKB-UniRule"/>
</dbReference>
<dbReference type="SMART" id="SM00983">
    <property type="entry name" value="TPK_B1_binding"/>
    <property type="match status" value="1"/>
</dbReference>
<dbReference type="GO" id="GO:0016301">
    <property type="term" value="F:kinase activity"/>
    <property type="evidence" value="ECO:0007669"/>
    <property type="project" value="UniProtKB-KW"/>
</dbReference>
<feature type="domain" description="Thiamin pyrophosphokinase thiamin-binding" evidence="6">
    <location>
        <begin position="141"/>
        <end position="209"/>
    </location>
</feature>
<dbReference type="GO" id="GO:0006772">
    <property type="term" value="P:thiamine metabolic process"/>
    <property type="evidence" value="ECO:0007669"/>
    <property type="project" value="UniProtKB-UniRule"/>
</dbReference>
<accession>A0A1M4SLK6</accession>
<dbReference type="STRING" id="1122155.SAMN02745158_00158"/>
<dbReference type="AlphaFoldDB" id="A0A1M4SLK6"/>
<dbReference type="InterPro" id="IPR036759">
    <property type="entry name" value="TPK_catalytic_sf"/>
</dbReference>
<dbReference type="SUPFAM" id="SSF63862">
    <property type="entry name" value="Thiamin pyrophosphokinase, substrate-binding domain"/>
    <property type="match status" value="1"/>
</dbReference>
<dbReference type="PANTHER" id="PTHR41299:SF1">
    <property type="entry name" value="THIAMINE PYROPHOSPHOKINASE"/>
    <property type="match status" value="1"/>
</dbReference>
<dbReference type="RefSeq" id="WP_084067532.1">
    <property type="nucleotide sequence ID" value="NZ_FQVI01000001.1"/>
</dbReference>
<evidence type="ECO:0000256" key="3">
    <source>
        <dbReference type="ARBA" id="ARBA00022777"/>
    </source>
</evidence>
<keyword evidence="1" id="KW-0808">Transferase</keyword>
<evidence type="ECO:0000259" key="6">
    <source>
        <dbReference type="SMART" id="SM00983"/>
    </source>
</evidence>
<dbReference type="GO" id="GO:0030975">
    <property type="term" value="F:thiamine binding"/>
    <property type="evidence" value="ECO:0007669"/>
    <property type="project" value="InterPro"/>
</dbReference>
<keyword evidence="8" id="KW-1185">Reference proteome</keyword>
<keyword evidence="3 7" id="KW-0418">Kinase</keyword>
<evidence type="ECO:0000313" key="7">
    <source>
        <dbReference type="EMBL" id="SHE33086.1"/>
    </source>
</evidence>
<dbReference type="PANTHER" id="PTHR41299">
    <property type="entry name" value="THIAMINE PYROPHOSPHOKINASE"/>
    <property type="match status" value="1"/>
</dbReference>
<keyword evidence="2" id="KW-0547">Nucleotide-binding</keyword>
<dbReference type="InterPro" id="IPR006282">
    <property type="entry name" value="Thi_PPkinase"/>
</dbReference>
<gene>
    <name evidence="7" type="ORF">SAMN02745158_00158</name>
</gene>
<dbReference type="InterPro" id="IPR007373">
    <property type="entry name" value="Thiamin_PyroPKinase_B1-bd"/>
</dbReference>
<evidence type="ECO:0000256" key="1">
    <source>
        <dbReference type="ARBA" id="ARBA00022679"/>
    </source>
</evidence>
<dbReference type="EC" id="2.7.6.2" evidence="5"/>
<dbReference type="InterPro" id="IPR007371">
    <property type="entry name" value="TPK_catalytic"/>
</dbReference>
<proteinExistence type="predicted"/>
<sequence>MKTLMISGGSLDEKFALNFIAEMRPDYILGIDRGLNFCYQHEILPSYIMGDFDSIDSRVMEYYMNNPGIPVERFQPEKDATDTQIGIEKAIELKSTGIWILGATGGRMDHFWGNVQCLALAHQAGIPAVIVDPQNYITLLGKETMLEKSRQFGTYVSFFPLGDAVEGLTLEGFKYPLTDHYLKNSDGLGVSNEIAEDTAIVKYRQGMLLMMMSKDREA</sequence>
<dbReference type="Pfam" id="PF04263">
    <property type="entry name" value="TPK_catalytic"/>
    <property type="match status" value="1"/>
</dbReference>
<dbReference type="InterPro" id="IPR053149">
    <property type="entry name" value="TPK"/>
</dbReference>
<protein>
    <recommendedName>
        <fullName evidence="5">Thiamine diphosphokinase</fullName>
        <ecNumber evidence="5">2.7.6.2</ecNumber>
    </recommendedName>
</protein>
<organism evidence="7 8">
    <name type="scientific">Lactonifactor longoviformis DSM 17459</name>
    <dbReference type="NCBI Taxonomy" id="1122155"/>
    <lineage>
        <taxon>Bacteria</taxon>
        <taxon>Bacillati</taxon>
        <taxon>Bacillota</taxon>
        <taxon>Clostridia</taxon>
        <taxon>Eubacteriales</taxon>
        <taxon>Clostridiaceae</taxon>
        <taxon>Lactonifactor</taxon>
    </lineage>
</organism>
<dbReference type="GO" id="GO:0005524">
    <property type="term" value="F:ATP binding"/>
    <property type="evidence" value="ECO:0007669"/>
    <property type="project" value="UniProtKB-KW"/>
</dbReference>
<dbReference type="NCBIfam" id="TIGR01378">
    <property type="entry name" value="thi_PPkinase"/>
    <property type="match status" value="1"/>
</dbReference>
<dbReference type="OrthoDB" id="9804377at2"/>
<dbReference type="EMBL" id="FQVI01000001">
    <property type="protein sequence ID" value="SHE33086.1"/>
    <property type="molecule type" value="Genomic_DNA"/>
</dbReference>
<dbReference type="InterPro" id="IPR036371">
    <property type="entry name" value="TPK_B1-bd_sf"/>
</dbReference>
<keyword evidence="4" id="KW-0067">ATP-binding</keyword>
<dbReference type="Gene3D" id="3.40.50.10240">
    <property type="entry name" value="Thiamin pyrophosphokinase, catalytic domain"/>
    <property type="match status" value="1"/>
</dbReference>
<name>A0A1M4SLK6_9CLOT</name>
<dbReference type="SUPFAM" id="SSF63999">
    <property type="entry name" value="Thiamin pyrophosphokinase, catalytic domain"/>
    <property type="match status" value="1"/>
</dbReference>
<evidence type="ECO:0000256" key="4">
    <source>
        <dbReference type="ARBA" id="ARBA00022840"/>
    </source>
</evidence>
<evidence type="ECO:0000256" key="5">
    <source>
        <dbReference type="NCBIfam" id="TIGR01378"/>
    </source>
</evidence>
<reference evidence="7 8" key="1">
    <citation type="submission" date="2016-11" db="EMBL/GenBank/DDBJ databases">
        <authorList>
            <person name="Jaros S."/>
            <person name="Januszkiewicz K."/>
            <person name="Wedrychowicz H."/>
        </authorList>
    </citation>
    <scope>NUCLEOTIDE SEQUENCE [LARGE SCALE GENOMIC DNA]</scope>
    <source>
        <strain evidence="7 8">DSM 17459</strain>
    </source>
</reference>
<dbReference type="Proteomes" id="UP000184245">
    <property type="component" value="Unassembled WGS sequence"/>
</dbReference>
<dbReference type="GO" id="GO:0009229">
    <property type="term" value="P:thiamine diphosphate biosynthetic process"/>
    <property type="evidence" value="ECO:0007669"/>
    <property type="project" value="InterPro"/>
</dbReference>
<dbReference type="CDD" id="cd07995">
    <property type="entry name" value="TPK"/>
    <property type="match status" value="1"/>
</dbReference>
<evidence type="ECO:0000256" key="2">
    <source>
        <dbReference type="ARBA" id="ARBA00022741"/>
    </source>
</evidence>